<reference evidence="3" key="1">
    <citation type="submission" date="2017-08" db="EMBL/GenBank/DDBJ databases">
        <title>Direct submision.</title>
        <authorList>
            <person name="Kim S.-J."/>
            <person name="Rhee S.-K."/>
        </authorList>
    </citation>
    <scope>NUCLEOTIDE SEQUENCE [LARGE SCALE GENOMIC DNA]</scope>
    <source>
        <strain evidence="3">GI5</strain>
    </source>
</reference>
<comment type="pathway">
    <text evidence="1">Cofactor biosynthesis; ubiquinone biosynthesis.</text>
</comment>
<keyword evidence="1" id="KW-0963">Cytoplasm</keyword>
<comment type="function">
    <text evidence="1">Required for efficient ubiquinone (coenzyme Q) biosynthesis. UbiK is probably an accessory factor of Ubi enzymes and facilitates ubiquinone biosynthesis by acting as an assembly factor, a targeting factor, or both.</text>
</comment>
<dbReference type="OrthoDB" id="5297354at2"/>
<feature type="coiled-coil region" evidence="1">
    <location>
        <begin position="53"/>
        <end position="80"/>
    </location>
</feature>
<evidence type="ECO:0000313" key="3">
    <source>
        <dbReference type="Proteomes" id="UP000235116"/>
    </source>
</evidence>
<dbReference type="RefSeq" id="WP_101893995.1">
    <property type="nucleotide sequence ID" value="NZ_CP022684.1"/>
</dbReference>
<protein>
    <recommendedName>
        <fullName evidence="1">Ubiquinone biosynthesis accessory factor UbiK</fullName>
    </recommendedName>
</protein>
<dbReference type="PANTHER" id="PTHR38040">
    <property type="entry name" value="UBIQUINONE BIOSYNTHESIS ACCESSORY FACTOR UBIK"/>
    <property type="match status" value="1"/>
</dbReference>
<keyword evidence="3" id="KW-1185">Reference proteome</keyword>
<dbReference type="UniPathway" id="UPA00232"/>
<dbReference type="PANTHER" id="PTHR38040:SF1">
    <property type="entry name" value="UBIQUINONE BIOSYNTHESIS ACCESSORY FACTOR UBIK"/>
    <property type="match status" value="1"/>
</dbReference>
<comment type="subcellular location">
    <subcellularLocation>
        <location evidence="1">Cytoplasm</location>
    </subcellularLocation>
</comment>
<keyword evidence="1" id="KW-0175">Coiled coil</keyword>
<dbReference type="HAMAP" id="MF_02216">
    <property type="entry name" value="UbiK"/>
    <property type="match status" value="1"/>
</dbReference>
<dbReference type="GO" id="GO:0005829">
    <property type="term" value="C:cytosol"/>
    <property type="evidence" value="ECO:0007669"/>
    <property type="project" value="TreeGrafter"/>
</dbReference>
<comment type="similarity">
    <text evidence="1">Belongs to the UbiK family.</text>
</comment>
<keyword evidence="1" id="KW-0831">Ubiquinone biosynthesis</keyword>
<dbReference type="Pfam" id="PF04380">
    <property type="entry name" value="BMFP"/>
    <property type="match status" value="1"/>
</dbReference>
<accession>A0A2K9LKB1</accession>
<organism evidence="2 3">
    <name type="scientific">Ketobacter alkanivorans</name>
    <dbReference type="NCBI Taxonomy" id="1917421"/>
    <lineage>
        <taxon>Bacteria</taxon>
        <taxon>Pseudomonadati</taxon>
        <taxon>Pseudomonadota</taxon>
        <taxon>Gammaproteobacteria</taxon>
        <taxon>Pseudomonadales</taxon>
        <taxon>Ketobacteraceae</taxon>
        <taxon>Ketobacter</taxon>
    </lineage>
</organism>
<dbReference type="EMBL" id="CP022684">
    <property type="protein sequence ID" value="AUM12611.1"/>
    <property type="molecule type" value="Genomic_DNA"/>
</dbReference>
<name>A0A2K9LKB1_9GAMM</name>
<dbReference type="Proteomes" id="UP000235116">
    <property type="component" value="Chromosome"/>
</dbReference>
<dbReference type="GO" id="GO:0006744">
    <property type="term" value="P:ubiquinone biosynthetic process"/>
    <property type="evidence" value="ECO:0007669"/>
    <property type="project" value="UniProtKB-UniRule"/>
</dbReference>
<sequence length="85" mass="9947">MNRQENLVNRILELVQDRLPQDIGELGQDLRHNLSSVIKESLSRMDLVTREEFDIQTKVLARTRQRLEDLEKQVSELEQSSTDQA</sequence>
<gene>
    <name evidence="1" type="primary">ubiK</name>
    <name evidence="2" type="ORF">Kalk_09365</name>
</gene>
<dbReference type="AlphaFoldDB" id="A0A2K9LKB1"/>
<dbReference type="KEGG" id="kak:Kalk_09365"/>
<dbReference type="InterPro" id="IPR007475">
    <property type="entry name" value="UbiK"/>
</dbReference>
<evidence type="ECO:0000313" key="2">
    <source>
        <dbReference type="EMBL" id="AUM12611.1"/>
    </source>
</evidence>
<proteinExistence type="inferred from homology"/>
<evidence type="ECO:0000256" key="1">
    <source>
        <dbReference type="HAMAP-Rule" id="MF_02216"/>
    </source>
</evidence>